<dbReference type="InterPro" id="IPR012337">
    <property type="entry name" value="RNaseH-like_sf"/>
</dbReference>
<dbReference type="SUPFAM" id="SSF53098">
    <property type="entry name" value="Ribonuclease H-like"/>
    <property type="match status" value="1"/>
</dbReference>
<dbReference type="Pfam" id="PF14291">
    <property type="entry name" value="DUF4371"/>
    <property type="match status" value="1"/>
</dbReference>
<evidence type="ECO:0000313" key="3">
    <source>
        <dbReference type="Proteomes" id="UP000829999"/>
    </source>
</evidence>
<evidence type="ECO:0000259" key="2">
    <source>
        <dbReference type="Pfam" id="PF14291"/>
    </source>
</evidence>
<proteinExistence type="predicted"/>
<name>A0A9R0F1R5_SPOFR</name>
<dbReference type="GeneID" id="118264678"/>
<gene>
    <name evidence="4" type="primary">LOC118264678</name>
</gene>
<dbReference type="Proteomes" id="UP000829999">
    <property type="component" value="Chromosome 20"/>
</dbReference>
<dbReference type="AlphaFoldDB" id="A0A9R0F1R5"/>
<keyword evidence="1" id="KW-1133">Transmembrane helix</keyword>
<sequence length="774" mass="88682">MKQTLNVNLSIPQYIRENCIQLGSAVSEISAHRRTDKQTNRQTDKQTNRQTDKKKVNYIFGFDIDITITPAIFFIFIFNVQTALFYDFIICIDCNIISSDRGNFGDNLSECERKIIFKLGPFKPQGPFPKDSESNRPFSAYYYSYFNQAGIKLVRPWLCYSNVLNKPYCHFCWLLADRQNKSYSSAWVNGVSVRSNFTQTILDHEKSQQHMNASLSYNNWLQGNTIDTLLQSEINSKITFWRDVLHRIINVIITLASCNLSLRGHDSNSGNFMAILRLLSNYDATLKELLLKPKGEINYLSPTIQNEIISLLGTTVRNNIISEIKKAPFLTIILDTTQDLSKIDQLSVVFRYISVTENDDNVPKEIKICESFLGFIAVTDCSAAGLKTDILNLTKEYGIDLTKCRGQGYDGANVMSGVYGGLQTLIKEHAPNADYVHCAAHALNLVLNDAARHVREVSTFFDNLEKIYTFFGNSIKRWAMLSDDPSEKYLITLKKVCPTRWSSRNDALLAVKKNFLLIMKTLYQLNLISNKKDEREECKNIINILESYDFLVLVTFFSSLFEIINPISKALQHENNDLQKSSILLSNLLNRLCQLRNQISFNSLLNESKDLAKEWGVTTVFKNSRRKITKRFFDELSQDERISDPESYFKVNVYYCCLDILISQTKERFQSLCDLSSMFEILQPEKLLSSSNEEIFIASGKLSVKYITTATAERSFSKLKLIKNYLRTSMGQERLSDLSLLSIEVETLEKLKSSSAINDLINQFAEKKARRMNI</sequence>
<dbReference type="RefSeq" id="XP_050557143.1">
    <property type="nucleotide sequence ID" value="XM_050701186.1"/>
</dbReference>
<dbReference type="PANTHER" id="PTHR45749:SF37">
    <property type="entry name" value="OS05G0311600 PROTEIN"/>
    <property type="match status" value="1"/>
</dbReference>
<keyword evidence="1" id="KW-0812">Transmembrane</keyword>
<evidence type="ECO:0000256" key="1">
    <source>
        <dbReference type="SAM" id="Phobius"/>
    </source>
</evidence>
<evidence type="ECO:0000313" key="4">
    <source>
        <dbReference type="RefSeq" id="XP_050557143.1"/>
    </source>
</evidence>
<feature type="domain" description="DUF4371" evidence="2">
    <location>
        <begin position="221"/>
        <end position="421"/>
    </location>
</feature>
<accession>A0A9R0F1R5</accession>
<keyword evidence="3" id="KW-1185">Reference proteome</keyword>
<feature type="transmembrane region" description="Helical" evidence="1">
    <location>
        <begin position="58"/>
        <end position="78"/>
    </location>
</feature>
<dbReference type="PANTHER" id="PTHR45749">
    <property type="match status" value="1"/>
</dbReference>
<reference evidence="4" key="1">
    <citation type="submission" date="2025-08" db="UniProtKB">
        <authorList>
            <consortium name="RefSeq"/>
        </authorList>
    </citation>
    <scope>IDENTIFICATION</scope>
    <source>
        <tissue evidence="4">Whole larval tissue</tissue>
    </source>
</reference>
<organism evidence="3 4">
    <name type="scientific">Spodoptera frugiperda</name>
    <name type="common">Fall armyworm</name>
    <dbReference type="NCBI Taxonomy" id="7108"/>
    <lineage>
        <taxon>Eukaryota</taxon>
        <taxon>Metazoa</taxon>
        <taxon>Ecdysozoa</taxon>
        <taxon>Arthropoda</taxon>
        <taxon>Hexapoda</taxon>
        <taxon>Insecta</taxon>
        <taxon>Pterygota</taxon>
        <taxon>Neoptera</taxon>
        <taxon>Endopterygota</taxon>
        <taxon>Lepidoptera</taxon>
        <taxon>Glossata</taxon>
        <taxon>Ditrysia</taxon>
        <taxon>Noctuoidea</taxon>
        <taxon>Noctuidae</taxon>
        <taxon>Amphipyrinae</taxon>
        <taxon>Spodoptera</taxon>
    </lineage>
</organism>
<dbReference type="OrthoDB" id="6598476at2759"/>
<keyword evidence="1" id="KW-0472">Membrane</keyword>
<protein>
    <submittedName>
        <fullName evidence="4">Zinc finger MYM-type protein 1</fullName>
    </submittedName>
</protein>
<dbReference type="InterPro" id="IPR025398">
    <property type="entry name" value="DUF4371"/>
</dbReference>